<evidence type="ECO:0000313" key="2">
    <source>
        <dbReference type="EnsemblPlants" id="OGLUM06G28210.1"/>
    </source>
</evidence>
<dbReference type="AlphaFoldDB" id="A0A0E0AE38"/>
<keyword evidence="3" id="KW-1185">Reference proteome</keyword>
<feature type="region of interest" description="Disordered" evidence="1">
    <location>
        <begin position="220"/>
        <end position="242"/>
    </location>
</feature>
<reference evidence="2" key="1">
    <citation type="submission" date="2015-04" db="UniProtKB">
        <authorList>
            <consortium name="EnsemblPlants"/>
        </authorList>
    </citation>
    <scope>IDENTIFICATION</scope>
</reference>
<feature type="region of interest" description="Disordered" evidence="1">
    <location>
        <begin position="166"/>
        <end position="187"/>
    </location>
</feature>
<accession>A0A0E0AE38</accession>
<dbReference type="Proteomes" id="UP000026961">
    <property type="component" value="Chromosome 6"/>
</dbReference>
<protein>
    <submittedName>
        <fullName evidence="2">Uncharacterized protein</fullName>
    </submittedName>
</protein>
<dbReference type="HOGENOM" id="CLU_067211_0_0_1"/>
<dbReference type="EnsemblPlants" id="OGLUM06G28210.1">
    <property type="protein sequence ID" value="OGLUM06G28210.1"/>
    <property type="gene ID" value="OGLUM06G28210"/>
</dbReference>
<name>A0A0E0AE38_9ORYZ</name>
<feature type="compositionally biased region" description="Polar residues" evidence="1">
    <location>
        <begin position="222"/>
        <end position="239"/>
    </location>
</feature>
<proteinExistence type="predicted"/>
<evidence type="ECO:0000256" key="1">
    <source>
        <dbReference type="SAM" id="MobiDB-lite"/>
    </source>
</evidence>
<evidence type="ECO:0000313" key="3">
    <source>
        <dbReference type="Proteomes" id="UP000026961"/>
    </source>
</evidence>
<dbReference type="Gramene" id="OGLUM06G28210.1">
    <property type="protein sequence ID" value="OGLUM06G28210.1"/>
    <property type="gene ID" value="OGLUM06G28210"/>
</dbReference>
<sequence>MKLSHRLSSCVDRLIDRIQNYYIEFRKDPISSYHRDSNGCNSTRLLLVTMDENQFGGGPRIVFGDITNNQTVHTGDSTNKEKKEQKNKYMREYRARKKSELSAATSDVTFSRPMQEVTFDTPTQATSVLTPEHIDSGEVQITHLSELSDKQKREQKSKYMREWRARKKAELSGVSSTTTPGNPMQATTILPSEQREDTNKYLREWRAMKRANLSGVGATVSKIDTSGTPTQTVTFSPSEQSEDLEVRRSVITENKKKEERNRKQHGVMQCHTTQIPNVHEAIPDNDYVEFDSALFEPANEGGVDDEHMHNQP</sequence>
<reference evidence="2" key="2">
    <citation type="submission" date="2018-05" db="EMBL/GenBank/DDBJ databases">
        <title>OgluRS3 (Oryza glumaepatula Reference Sequence Version 3).</title>
        <authorList>
            <person name="Zhang J."/>
            <person name="Kudrna D."/>
            <person name="Lee S."/>
            <person name="Talag J."/>
            <person name="Welchert J."/>
            <person name="Wing R.A."/>
        </authorList>
    </citation>
    <scope>NUCLEOTIDE SEQUENCE [LARGE SCALE GENOMIC DNA]</scope>
</reference>
<feature type="compositionally biased region" description="Polar residues" evidence="1">
    <location>
        <begin position="173"/>
        <end position="187"/>
    </location>
</feature>
<organism evidence="2">
    <name type="scientific">Oryza glumipatula</name>
    <dbReference type="NCBI Taxonomy" id="40148"/>
    <lineage>
        <taxon>Eukaryota</taxon>
        <taxon>Viridiplantae</taxon>
        <taxon>Streptophyta</taxon>
        <taxon>Embryophyta</taxon>
        <taxon>Tracheophyta</taxon>
        <taxon>Spermatophyta</taxon>
        <taxon>Magnoliopsida</taxon>
        <taxon>Liliopsida</taxon>
        <taxon>Poales</taxon>
        <taxon>Poaceae</taxon>
        <taxon>BOP clade</taxon>
        <taxon>Oryzoideae</taxon>
        <taxon>Oryzeae</taxon>
        <taxon>Oryzinae</taxon>
        <taxon>Oryza</taxon>
    </lineage>
</organism>